<evidence type="ECO:0000256" key="1">
    <source>
        <dbReference type="SAM" id="MobiDB-lite"/>
    </source>
</evidence>
<comment type="caution">
    <text evidence="2">The sequence shown here is derived from an EMBL/GenBank/DDBJ whole genome shotgun (WGS) entry which is preliminary data.</text>
</comment>
<dbReference type="EMBL" id="JASSZA010000009">
    <property type="protein sequence ID" value="KAK2102271.1"/>
    <property type="molecule type" value="Genomic_DNA"/>
</dbReference>
<reference evidence="2 3" key="1">
    <citation type="submission" date="2023-05" db="EMBL/GenBank/DDBJ databases">
        <title>B98-5 Cell Line De Novo Hybrid Assembly: An Optical Mapping Approach.</title>
        <authorList>
            <person name="Kananen K."/>
            <person name="Auerbach J.A."/>
            <person name="Kautto E."/>
            <person name="Blachly J.S."/>
        </authorList>
    </citation>
    <scope>NUCLEOTIDE SEQUENCE [LARGE SCALE GENOMIC DNA]</scope>
    <source>
        <strain evidence="2">B95-8</strain>
        <tissue evidence="2">Cell line</tissue>
    </source>
</reference>
<name>A0ABQ9UZ51_SAGOE</name>
<keyword evidence="3" id="KW-1185">Reference proteome</keyword>
<organism evidence="2 3">
    <name type="scientific">Saguinus oedipus</name>
    <name type="common">Cotton-top tamarin</name>
    <name type="synonym">Oedipomidas oedipus</name>
    <dbReference type="NCBI Taxonomy" id="9490"/>
    <lineage>
        <taxon>Eukaryota</taxon>
        <taxon>Metazoa</taxon>
        <taxon>Chordata</taxon>
        <taxon>Craniata</taxon>
        <taxon>Vertebrata</taxon>
        <taxon>Euteleostomi</taxon>
        <taxon>Mammalia</taxon>
        <taxon>Eutheria</taxon>
        <taxon>Euarchontoglires</taxon>
        <taxon>Primates</taxon>
        <taxon>Haplorrhini</taxon>
        <taxon>Platyrrhini</taxon>
        <taxon>Cebidae</taxon>
        <taxon>Callitrichinae</taxon>
        <taxon>Saguinus</taxon>
    </lineage>
</organism>
<feature type="non-terminal residue" evidence="2">
    <location>
        <position position="1"/>
    </location>
</feature>
<feature type="compositionally biased region" description="Basic and acidic residues" evidence="1">
    <location>
        <begin position="74"/>
        <end position="106"/>
    </location>
</feature>
<gene>
    <name evidence="2" type="ORF">P7K49_019938</name>
</gene>
<sequence length="106" mass="10946">ESRGDFINCKLLASPGLILEAEMSHSLLGGPVTPIACLRVGSGSGNQCGSGAARSGLVCAFPRATDSDLTESNTDTKKPRGAEDGGEVKAEKLRKSSEVEAERINA</sequence>
<evidence type="ECO:0000313" key="3">
    <source>
        <dbReference type="Proteomes" id="UP001266305"/>
    </source>
</evidence>
<dbReference type="Proteomes" id="UP001266305">
    <property type="component" value="Unassembled WGS sequence"/>
</dbReference>
<accession>A0ABQ9UZ51</accession>
<evidence type="ECO:0000313" key="2">
    <source>
        <dbReference type="EMBL" id="KAK2102271.1"/>
    </source>
</evidence>
<protein>
    <submittedName>
        <fullName evidence="2">Uncharacterized protein</fullName>
    </submittedName>
</protein>
<proteinExistence type="predicted"/>
<feature type="region of interest" description="Disordered" evidence="1">
    <location>
        <begin position="67"/>
        <end position="106"/>
    </location>
</feature>